<accession>A0ABS3H8J1</accession>
<gene>
    <name evidence="1" type="ORF">JZO76_07440</name>
</gene>
<evidence type="ECO:0000313" key="2">
    <source>
        <dbReference type="Proteomes" id="UP000664256"/>
    </source>
</evidence>
<protein>
    <recommendedName>
        <fullName evidence="3">DUF4829 domain-containing protein</fullName>
    </recommendedName>
</protein>
<evidence type="ECO:0008006" key="3">
    <source>
        <dbReference type="Google" id="ProtNLM"/>
    </source>
</evidence>
<sequence>MKQLKKQMLVVFGIVALALLLLSFYKPAGKAESVKEDFASSKHYSEKEIQAAAEVVKGGFSEVFKNCRLDTLSYQEKLQKYARLKSEKEVAPKTEYLLLTSTLYVGPAGYENLRPNTFYRDWCWYLKRIDKGEWQLYYFGNLE</sequence>
<dbReference type="EMBL" id="JAFLVT010000008">
    <property type="protein sequence ID" value="MBO0449372.1"/>
    <property type="molecule type" value="Genomic_DNA"/>
</dbReference>
<organism evidence="1 2">
    <name type="scientific">Candidatus Enterococcus myersii</name>
    <dbReference type="NCBI Taxonomy" id="2815322"/>
    <lineage>
        <taxon>Bacteria</taxon>
        <taxon>Bacillati</taxon>
        <taxon>Bacillota</taxon>
        <taxon>Bacilli</taxon>
        <taxon>Lactobacillales</taxon>
        <taxon>Enterococcaceae</taxon>
        <taxon>Enterococcus</taxon>
    </lineage>
</organism>
<reference evidence="1 2" key="1">
    <citation type="submission" date="2021-03" db="EMBL/GenBank/DDBJ databases">
        <title>Enterococcal diversity collection.</title>
        <authorList>
            <person name="Gilmore M.S."/>
            <person name="Schwartzman J."/>
            <person name="Van Tyne D."/>
            <person name="Martin M."/>
            <person name="Earl A.M."/>
            <person name="Manson A.L."/>
            <person name="Straub T."/>
            <person name="Salamzade R."/>
            <person name="Saavedra J."/>
            <person name="Lebreton F."/>
            <person name="Prichula J."/>
            <person name="Schaufler K."/>
            <person name="Gaca A."/>
            <person name="Sgardioli B."/>
            <person name="Wagenaar J."/>
            <person name="Strong T."/>
        </authorList>
    </citation>
    <scope>NUCLEOTIDE SEQUENCE [LARGE SCALE GENOMIC DNA]</scope>
    <source>
        <strain evidence="1 2">MJM12</strain>
    </source>
</reference>
<dbReference type="RefSeq" id="WP_206903494.1">
    <property type="nucleotide sequence ID" value="NZ_JAFLVT010000008.1"/>
</dbReference>
<dbReference type="Proteomes" id="UP000664256">
    <property type="component" value="Unassembled WGS sequence"/>
</dbReference>
<comment type="caution">
    <text evidence="1">The sequence shown here is derived from an EMBL/GenBank/DDBJ whole genome shotgun (WGS) entry which is preliminary data.</text>
</comment>
<evidence type="ECO:0000313" key="1">
    <source>
        <dbReference type="EMBL" id="MBO0449372.1"/>
    </source>
</evidence>
<keyword evidence="2" id="KW-1185">Reference proteome</keyword>
<name>A0ABS3H8J1_9ENTE</name>
<proteinExistence type="predicted"/>